<dbReference type="InterPro" id="IPR003593">
    <property type="entry name" value="AAA+_ATPase"/>
</dbReference>
<evidence type="ECO:0000256" key="4">
    <source>
        <dbReference type="ARBA" id="ARBA00022840"/>
    </source>
</evidence>
<dbReference type="PROSITE" id="PS50893">
    <property type="entry name" value="ABC_TRANSPORTER_2"/>
    <property type="match status" value="1"/>
</dbReference>
<evidence type="ECO:0000259" key="6">
    <source>
        <dbReference type="PROSITE" id="PS50893"/>
    </source>
</evidence>
<dbReference type="Proteomes" id="UP001224926">
    <property type="component" value="Chromosome"/>
</dbReference>
<dbReference type="CDD" id="cd03230">
    <property type="entry name" value="ABC_DR_subfamily_A"/>
    <property type="match status" value="1"/>
</dbReference>
<dbReference type="GeneID" id="39862456"/>
<dbReference type="EMBL" id="CP101873">
    <property type="protein sequence ID" value="WMT06215.1"/>
    <property type="molecule type" value="Genomic_DNA"/>
</dbReference>
<keyword evidence="4 7" id="KW-0067">ATP-binding</keyword>
<dbReference type="SUPFAM" id="SSF52540">
    <property type="entry name" value="P-loop containing nucleoside triphosphate hydrolases"/>
    <property type="match status" value="1"/>
</dbReference>
<evidence type="ECO:0000256" key="5">
    <source>
        <dbReference type="SAM" id="MobiDB-lite"/>
    </source>
</evidence>
<dbReference type="GeneID" id="84214786"/>
<dbReference type="SMART" id="SM00382">
    <property type="entry name" value="AAA"/>
    <property type="match status" value="1"/>
</dbReference>
<protein>
    <submittedName>
        <fullName evidence="7">ABC transporter ATP-binding protein</fullName>
    </submittedName>
</protein>
<dbReference type="InterPro" id="IPR027417">
    <property type="entry name" value="P-loop_NTPase"/>
</dbReference>
<dbReference type="InterPro" id="IPR003439">
    <property type="entry name" value="ABC_transporter-like_ATP-bd"/>
</dbReference>
<feature type="compositionally biased region" description="Basic and acidic residues" evidence="5">
    <location>
        <begin position="313"/>
        <end position="322"/>
    </location>
</feature>
<evidence type="ECO:0000256" key="2">
    <source>
        <dbReference type="ARBA" id="ARBA00022448"/>
    </source>
</evidence>
<dbReference type="PROSITE" id="PS00211">
    <property type="entry name" value="ABC_TRANSPORTER_1"/>
    <property type="match status" value="1"/>
</dbReference>
<name>A0AAF0PBU9_9EURY</name>
<evidence type="ECO:0000256" key="1">
    <source>
        <dbReference type="ARBA" id="ARBA00005417"/>
    </source>
</evidence>
<dbReference type="PANTHER" id="PTHR43335:SF4">
    <property type="entry name" value="ABC TRANSPORTER, ATP-BINDING PROTEIN"/>
    <property type="match status" value="1"/>
</dbReference>
<keyword evidence="8" id="KW-1185">Reference proteome</keyword>
<evidence type="ECO:0000256" key="3">
    <source>
        <dbReference type="ARBA" id="ARBA00022741"/>
    </source>
</evidence>
<reference evidence="7 8" key="1">
    <citation type="submission" date="2022-07" db="EMBL/GenBank/DDBJ databases">
        <title>Two temperate virus in Haloterrigena jeotgali A29.</title>
        <authorList>
            <person name="Deng X."/>
        </authorList>
    </citation>
    <scope>NUCLEOTIDE SEQUENCE [LARGE SCALE GENOMIC DNA]</scope>
    <source>
        <strain evidence="7 8">A29</strain>
    </source>
</reference>
<feature type="domain" description="ABC transporter" evidence="6">
    <location>
        <begin position="4"/>
        <end position="230"/>
    </location>
</feature>
<accession>A0AAF0PBU9</accession>
<keyword evidence="2" id="KW-0813">Transport</keyword>
<dbReference type="Pfam" id="PF00005">
    <property type="entry name" value="ABC_tran"/>
    <property type="match status" value="1"/>
</dbReference>
<organism evidence="7 8">
    <name type="scientific">Natrinema thermotolerans</name>
    <dbReference type="NCBI Taxonomy" id="121872"/>
    <lineage>
        <taxon>Archaea</taxon>
        <taxon>Methanobacteriati</taxon>
        <taxon>Methanobacteriota</taxon>
        <taxon>Stenosarchaea group</taxon>
        <taxon>Halobacteria</taxon>
        <taxon>Halobacteriales</taxon>
        <taxon>Natrialbaceae</taxon>
        <taxon>Natrinema</taxon>
    </lineage>
</organism>
<dbReference type="Gene3D" id="3.40.50.300">
    <property type="entry name" value="P-loop containing nucleotide triphosphate hydrolases"/>
    <property type="match status" value="1"/>
</dbReference>
<gene>
    <name evidence="7" type="ORF">NP511_12555</name>
</gene>
<comment type="similarity">
    <text evidence="1">Belongs to the ABC transporter superfamily.</text>
</comment>
<dbReference type="GO" id="GO:0005524">
    <property type="term" value="F:ATP binding"/>
    <property type="evidence" value="ECO:0007669"/>
    <property type="project" value="UniProtKB-KW"/>
</dbReference>
<sequence>MAAIETTSLTKRYGDSVLAVDDLDLTVEEGEIFGFLGPNGAGKSTTINMLLDFVRPTDGSATVLGYDAQDETGEIRERIGVLPEGATLYERLTAREHVEWVADTKGVDTDGDALLERVGILEDADRTAGGFSKGMRQRLGLGMALVGDPELLLLDEPSSGLDPTGIQDMRELLRAEADSGTTVFFSSHILSEVEAVCDRVGIMNEGQLVALDSIENLRDESTGAATIDVELAEAVDPDALDVGSIEGVQRVSADGDTVTAVCDEPAVKVDIVRHIDERAIVTDILSTDTSLEELFNQYTGAESADEGSVAPEAEQREQEVSA</sequence>
<feature type="region of interest" description="Disordered" evidence="5">
    <location>
        <begin position="298"/>
        <end position="322"/>
    </location>
</feature>
<evidence type="ECO:0000313" key="8">
    <source>
        <dbReference type="Proteomes" id="UP001224926"/>
    </source>
</evidence>
<keyword evidence="3" id="KW-0547">Nucleotide-binding</keyword>
<evidence type="ECO:0000313" key="7">
    <source>
        <dbReference type="EMBL" id="WMT06215.1"/>
    </source>
</evidence>
<proteinExistence type="inferred from homology"/>
<dbReference type="RefSeq" id="WP_049965757.1">
    <property type="nucleotide sequence ID" value="NZ_CP101873.1"/>
</dbReference>
<dbReference type="AlphaFoldDB" id="A0AAF0PBU9"/>
<dbReference type="PANTHER" id="PTHR43335">
    <property type="entry name" value="ABC TRANSPORTER, ATP-BINDING PROTEIN"/>
    <property type="match status" value="1"/>
</dbReference>
<dbReference type="InterPro" id="IPR017871">
    <property type="entry name" value="ABC_transporter-like_CS"/>
</dbReference>
<dbReference type="GO" id="GO:0016887">
    <property type="term" value="F:ATP hydrolysis activity"/>
    <property type="evidence" value="ECO:0007669"/>
    <property type="project" value="InterPro"/>
</dbReference>